<proteinExistence type="predicted"/>
<feature type="region of interest" description="Disordered" evidence="1">
    <location>
        <begin position="48"/>
        <end position="86"/>
    </location>
</feature>
<evidence type="ECO:0000313" key="3">
    <source>
        <dbReference type="Proteomes" id="UP000287651"/>
    </source>
</evidence>
<organism evidence="2 3">
    <name type="scientific">Ensete ventricosum</name>
    <name type="common">Abyssinian banana</name>
    <name type="synonym">Musa ensete</name>
    <dbReference type="NCBI Taxonomy" id="4639"/>
    <lineage>
        <taxon>Eukaryota</taxon>
        <taxon>Viridiplantae</taxon>
        <taxon>Streptophyta</taxon>
        <taxon>Embryophyta</taxon>
        <taxon>Tracheophyta</taxon>
        <taxon>Spermatophyta</taxon>
        <taxon>Magnoliopsida</taxon>
        <taxon>Liliopsida</taxon>
        <taxon>Zingiberales</taxon>
        <taxon>Musaceae</taxon>
        <taxon>Ensete</taxon>
    </lineage>
</organism>
<dbReference type="Proteomes" id="UP000287651">
    <property type="component" value="Unassembled WGS sequence"/>
</dbReference>
<reference evidence="2 3" key="1">
    <citation type="journal article" date="2014" name="Agronomy (Basel)">
        <title>A Draft Genome Sequence for Ensete ventricosum, the Drought-Tolerant Tree Against Hunger.</title>
        <authorList>
            <person name="Harrison J."/>
            <person name="Moore K.A."/>
            <person name="Paszkiewicz K."/>
            <person name="Jones T."/>
            <person name="Grant M."/>
            <person name="Ambacheew D."/>
            <person name="Muzemil S."/>
            <person name="Studholme D.J."/>
        </authorList>
    </citation>
    <scope>NUCLEOTIDE SEQUENCE [LARGE SCALE GENOMIC DNA]</scope>
</reference>
<accession>A0A426YME2</accession>
<comment type="caution">
    <text evidence="2">The sequence shown here is derived from an EMBL/GenBank/DDBJ whole genome shotgun (WGS) entry which is preliminary data.</text>
</comment>
<protein>
    <submittedName>
        <fullName evidence="2">Uncharacterized protein</fullName>
    </submittedName>
</protein>
<dbReference type="EMBL" id="AMZH03011427">
    <property type="protein sequence ID" value="RRT52894.1"/>
    <property type="molecule type" value="Genomic_DNA"/>
</dbReference>
<evidence type="ECO:0000256" key="1">
    <source>
        <dbReference type="SAM" id="MobiDB-lite"/>
    </source>
</evidence>
<name>A0A426YME2_ENSVE</name>
<sequence>MRKVAGSNQARMGRLFPISIGRCSEVLSTAVAARHGALRQWVAATTGEEKRKCAVGDNGKQRDGDAGSKGYSDGDGRERCGSGKGG</sequence>
<evidence type="ECO:0000313" key="2">
    <source>
        <dbReference type="EMBL" id="RRT52894.1"/>
    </source>
</evidence>
<dbReference type="AlphaFoldDB" id="A0A426YME2"/>
<gene>
    <name evidence="2" type="ORF">B296_00025056</name>
</gene>